<reference evidence="1 2" key="1">
    <citation type="submission" date="2018-05" db="EMBL/GenBank/DDBJ databases">
        <title>A metagenomic window into the 2 km-deep terrestrial subsurface aquifer revealed taxonomically and functionally diverse microbial community comprising novel uncultured bacterial lineages.</title>
        <authorList>
            <person name="Kadnikov V.V."/>
            <person name="Mardanov A.V."/>
            <person name="Beletsky A.V."/>
            <person name="Banks D."/>
            <person name="Pimenov N.V."/>
            <person name="Frank Y.A."/>
            <person name="Karnachuk O.V."/>
            <person name="Ravin N.V."/>
        </authorList>
    </citation>
    <scope>NUCLEOTIDE SEQUENCE [LARGE SCALE GENOMIC DNA]</scope>
    <source>
        <strain evidence="1">BY</strain>
    </source>
</reference>
<gene>
    <name evidence="1" type="ORF">BRCON_0643</name>
</gene>
<name>A0A2Z4Y2V0_SUMC1</name>
<dbReference type="KEGG" id="schv:BRCON_0643"/>
<organism evidence="1 2">
    <name type="scientific">Sumerlaea chitinivorans</name>
    <dbReference type="NCBI Taxonomy" id="2250252"/>
    <lineage>
        <taxon>Bacteria</taxon>
        <taxon>Candidatus Sumerlaeota</taxon>
        <taxon>Candidatus Sumerlaeia</taxon>
        <taxon>Candidatus Sumerlaeales</taxon>
        <taxon>Candidatus Sumerlaeaceae</taxon>
        <taxon>Candidatus Sumerlaea</taxon>
    </lineage>
</organism>
<evidence type="ECO:0000313" key="2">
    <source>
        <dbReference type="Proteomes" id="UP000262583"/>
    </source>
</evidence>
<protein>
    <submittedName>
        <fullName evidence="1">Uncharacterized protein</fullName>
    </submittedName>
</protein>
<dbReference type="AlphaFoldDB" id="A0A2Z4Y2V0"/>
<dbReference type="EMBL" id="CP030759">
    <property type="protein sequence ID" value="AXA35420.1"/>
    <property type="molecule type" value="Genomic_DNA"/>
</dbReference>
<sequence length="65" mass="7230">MSQLLPGYSAIFCELRILAAFHRDSGLKTLERGRTSFHQVQEGISVVGLQKFLDLSEIADHGLKT</sequence>
<evidence type="ECO:0000313" key="1">
    <source>
        <dbReference type="EMBL" id="AXA35420.1"/>
    </source>
</evidence>
<dbReference type="Proteomes" id="UP000262583">
    <property type="component" value="Chromosome"/>
</dbReference>
<proteinExistence type="predicted"/>
<accession>A0A2Z4Y2V0</accession>